<sequence length="237" mass="25967">MYSLRSKKALHNAEKWRSFFISRKRSTGTSSVDVVDSFKLDFGLGSCFVLGVCRPGHSRSIPSLCGIFVGWLNRDCYSSGVGVLAAAATEECYIRLTLDDVEAYAPPPTSSIGTALQYYLISGAFVIEAKVETVQQAVASAVVNRIPNFRHDTSRRSRTSSSSFANATSAAAVAASSAASEQHLEHLRVQQLTEALVPLQKECERIVQENNVLTMELIALQKRRIALEILLERLTPL</sequence>
<dbReference type="KEGG" id="egl:EGR_05189"/>
<keyword evidence="2" id="KW-1185">Reference proteome</keyword>
<name>W6UGF7_ECHGR</name>
<dbReference type="CTD" id="36340904"/>
<comment type="caution">
    <text evidence="1">The sequence shown here is derived from an EMBL/GenBank/DDBJ whole genome shotgun (WGS) entry which is preliminary data.</text>
</comment>
<accession>W6UGF7</accession>
<evidence type="ECO:0000313" key="2">
    <source>
        <dbReference type="Proteomes" id="UP000019149"/>
    </source>
</evidence>
<dbReference type="EMBL" id="APAU02000036">
    <property type="protein sequence ID" value="EUB60028.1"/>
    <property type="molecule type" value="Genomic_DNA"/>
</dbReference>
<gene>
    <name evidence="1" type="ORF">EGR_05189</name>
</gene>
<dbReference type="GeneID" id="36340904"/>
<reference evidence="1 2" key="1">
    <citation type="journal article" date="2013" name="Nat. Genet.">
        <title>The genome of the hydatid tapeworm Echinococcus granulosus.</title>
        <authorList>
            <person name="Zheng H."/>
            <person name="Zhang W."/>
            <person name="Zhang L."/>
            <person name="Zhang Z."/>
            <person name="Li J."/>
            <person name="Lu G."/>
            <person name="Zhu Y."/>
            <person name="Wang Y."/>
            <person name="Huang Y."/>
            <person name="Liu J."/>
            <person name="Kang H."/>
            <person name="Chen J."/>
            <person name="Wang L."/>
            <person name="Chen A."/>
            <person name="Yu S."/>
            <person name="Gao Z."/>
            <person name="Jin L."/>
            <person name="Gu W."/>
            <person name="Wang Z."/>
            <person name="Zhao L."/>
            <person name="Shi B."/>
            <person name="Wen H."/>
            <person name="Lin R."/>
            <person name="Jones M.K."/>
            <person name="Brejova B."/>
            <person name="Vinar T."/>
            <person name="Zhao G."/>
            <person name="McManus D.P."/>
            <person name="Chen Z."/>
            <person name="Zhou Y."/>
            <person name="Wang S."/>
        </authorList>
    </citation>
    <scope>NUCLEOTIDE SEQUENCE [LARGE SCALE GENOMIC DNA]</scope>
</reference>
<dbReference type="Proteomes" id="UP000019149">
    <property type="component" value="Unassembled WGS sequence"/>
</dbReference>
<dbReference type="RefSeq" id="XP_024351224.1">
    <property type="nucleotide sequence ID" value="XM_024494438.1"/>
</dbReference>
<proteinExistence type="predicted"/>
<organism evidence="1 2">
    <name type="scientific">Echinococcus granulosus</name>
    <name type="common">Hydatid tapeworm</name>
    <dbReference type="NCBI Taxonomy" id="6210"/>
    <lineage>
        <taxon>Eukaryota</taxon>
        <taxon>Metazoa</taxon>
        <taxon>Spiralia</taxon>
        <taxon>Lophotrochozoa</taxon>
        <taxon>Platyhelminthes</taxon>
        <taxon>Cestoda</taxon>
        <taxon>Eucestoda</taxon>
        <taxon>Cyclophyllidea</taxon>
        <taxon>Taeniidae</taxon>
        <taxon>Echinococcus</taxon>
        <taxon>Echinococcus granulosus group</taxon>
    </lineage>
</organism>
<protein>
    <submittedName>
        <fullName evidence="1">Uncharacterized protein</fullName>
    </submittedName>
</protein>
<dbReference type="OrthoDB" id="10581210at2759"/>
<evidence type="ECO:0000313" key="1">
    <source>
        <dbReference type="EMBL" id="EUB60028.1"/>
    </source>
</evidence>
<dbReference type="AlphaFoldDB" id="W6UGF7"/>